<feature type="binding site" evidence="11">
    <location>
        <position position="167"/>
    </location>
    <ligand>
        <name>Mg(2+)</name>
        <dbReference type="ChEBI" id="CHEBI:18420"/>
    </ligand>
</feature>
<name>A0A6M4GWE7_9PROT</name>
<dbReference type="NCBIfam" id="TIGR01549">
    <property type="entry name" value="HAD-SF-IA-v1"/>
    <property type="match status" value="1"/>
</dbReference>
<reference evidence="12 13" key="1">
    <citation type="submission" date="2020-04" db="EMBL/GenBank/DDBJ databases">
        <title>Usitatibacter rugosus gen. nov., sp. nov. and Usitatibacter palustris sp. nov., novel members of Usitatibacteraceae fam. nov. within the order Nitrosomonadales isolated from soil.</title>
        <authorList>
            <person name="Huber K.J."/>
            <person name="Neumann-Schaal M."/>
            <person name="Geppert A."/>
            <person name="Luckner M."/>
            <person name="Wanner G."/>
            <person name="Overmann J."/>
        </authorList>
    </citation>
    <scope>NUCLEOTIDE SEQUENCE [LARGE SCALE GENOMIC DNA]</scope>
    <source>
        <strain evidence="12 13">0125_3</strain>
    </source>
</reference>
<dbReference type="SFLD" id="SFLDG01135">
    <property type="entry name" value="C1.5.6:_HAD__Beta-PGM__Phospha"/>
    <property type="match status" value="1"/>
</dbReference>
<evidence type="ECO:0000256" key="5">
    <source>
        <dbReference type="ARBA" id="ARBA00013078"/>
    </source>
</evidence>
<dbReference type="UniPathway" id="UPA00865">
    <property type="reaction ID" value="UER00834"/>
</dbReference>
<dbReference type="Gene3D" id="1.10.150.240">
    <property type="entry name" value="Putative phosphatase, domain 2"/>
    <property type="match status" value="1"/>
</dbReference>
<dbReference type="EC" id="3.1.3.18" evidence="5 11"/>
<comment type="similarity">
    <text evidence="4 11">Belongs to the HAD-like hydrolase superfamily. CbbY/CbbZ/Gph/YieH family.</text>
</comment>
<dbReference type="SFLD" id="SFLDS00003">
    <property type="entry name" value="Haloacid_Dehalogenase"/>
    <property type="match status" value="1"/>
</dbReference>
<dbReference type="InterPro" id="IPR050155">
    <property type="entry name" value="HAD-like_hydrolase_sf"/>
</dbReference>
<organism evidence="12 13">
    <name type="scientific">Usitatibacter rugosus</name>
    <dbReference type="NCBI Taxonomy" id="2732067"/>
    <lineage>
        <taxon>Bacteria</taxon>
        <taxon>Pseudomonadati</taxon>
        <taxon>Pseudomonadota</taxon>
        <taxon>Betaproteobacteria</taxon>
        <taxon>Nitrosomonadales</taxon>
        <taxon>Usitatibacteraceae</taxon>
        <taxon>Usitatibacter</taxon>
    </lineage>
</organism>
<keyword evidence="7 11" id="KW-0378">Hydrolase</keyword>
<dbReference type="Pfam" id="PF13419">
    <property type="entry name" value="HAD_2"/>
    <property type="match status" value="1"/>
</dbReference>
<dbReference type="InterPro" id="IPR037512">
    <property type="entry name" value="PGPase_prok"/>
</dbReference>
<dbReference type="NCBIfam" id="TIGR01449">
    <property type="entry name" value="PGP_bact"/>
    <property type="match status" value="1"/>
</dbReference>
<dbReference type="Proteomes" id="UP000501534">
    <property type="component" value="Chromosome"/>
</dbReference>
<proteinExistence type="inferred from homology"/>
<evidence type="ECO:0000256" key="10">
    <source>
        <dbReference type="ARBA" id="ARBA00059247"/>
    </source>
</evidence>
<dbReference type="InterPro" id="IPR023198">
    <property type="entry name" value="PGP-like_dom2"/>
</dbReference>
<dbReference type="RefSeq" id="WP_171093024.1">
    <property type="nucleotide sequence ID" value="NZ_CP053069.1"/>
</dbReference>
<comment type="function">
    <text evidence="10 11">Specifically catalyzes the dephosphorylation of 2-phosphoglycolate. Is involved in the dissimilation of the intracellular 2-phosphoglycolate formed during the DNA repair of 3'-phosphoglycolate ends, a major class of DNA lesions induced by oxidative stress.</text>
</comment>
<evidence type="ECO:0000256" key="1">
    <source>
        <dbReference type="ARBA" id="ARBA00000830"/>
    </source>
</evidence>
<evidence type="ECO:0000256" key="3">
    <source>
        <dbReference type="ARBA" id="ARBA00004818"/>
    </source>
</evidence>
<gene>
    <name evidence="12" type="primary">mupP</name>
    <name evidence="12" type="ORF">DSM104443_02647</name>
</gene>
<dbReference type="KEGG" id="uru:DSM104443_02647"/>
<dbReference type="InterPro" id="IPR006439">
    <property type="entry name" value="HAD-SF_hydro_IA"/>
</dbReference>
<protein>
    <recommendedName>
        <fullName evidence="5 11">Phosphoglycolate phosphatase</fullName>
        <shortName evidence="11">PGP</shortName>
        <shortName evidence="11">PGPase</shortName>
        <ecNumber evidence="5 11">3.1.3.18</ecNumber>
    </recommendedName>
</protein>
<dbReference type="SUPFAM" id="SSF56784">
    <property type="entry name" value="HAD-like"/>
    <property type="match status" value="1"/>
</dbReference>
<dbReference type="EMBL" id="CP053069">
    <property type="protein sequence ID" value="QJR11569.1"/>
    <property type="molecule type" value="Genomic_DNA"/>
</dbReference>
<dbReference type="SFLD" id="SFLDG01129">
    <property type="entry name" value="C1.5:_HAD__Beta-PGM__Phosphata"/>
    <property type="match status" value="1"/>
</dbReference>
<feature type="binding site" evidence="11">
    <location>
        <position position="10"/>
    </location>
    <ligand>
        <name>Mg(2+)</name>
        <dbReference type="ChEBI" id="CHEBI:18420"/>
    </ligand>
</feature>
<dbReference type="InterPro" id="IPR041492">
    <property type="entry name" value="HAD_2"/>
</dbReference>
<accession>A0A6M4GWE7</accession>
<dbReference type="GO" id="GO:0005975">
    <property type="term" value="P:carbohydrate metabolic process"/>
    <property type="evidence" value="ECO:0007669"/>
    <property type="project" value="InterPro"/>
</dbReference>
<feature type="binding site" evidence="11">
    <location>
        <position position="8"/>
    </location>
    <ligand>
        <name>Mg(2+)</name>
        <dbReference type="ChEBI" id="CHEBI:18420"/>
    </ligand>
</feature>
<evidence type="ECO:0000256" key="7">
    <source>
        <dbReference type="ARBA" id="ARBA00022801"/>
    </source>
</evidence>
<evidence type="ECO:0000256" key="6">
    <source>
        <dbReference type="ARBA" id="ARBA00022723"/>
    </source>
</evidence>
<dbReference type="PANTHER" id="PTHR43434">
    <property type="entry name" value="PHOSPHOGLYCOLATE PHOSPHATASE"/>
    <property type="match status" value="1"/>
</dbReference>
<dbReference type="AlphaFoldDB" id="A0A6M4GWE7"/>
<evidence type="ECO:0000256" key="2">
    <source>
        <dbReference type="ARBA" id="ARBA00001946"/>
    </source>
</evidence>
<keyword evidence="8 11" id="KW-0460">Magnesium</keyword>
<dbReference type="FunFam" id="3.40.50.1000:FF:000022">
    <property type="entry name" value="Phosphoglycolate phosphatase"/>
    <property type="match status" value="1"/>
</dbReference>
<comment type="catalytic activity">
    <reaction evidence="1 11">
        <text>2-phosphoglycolate + H2O = glycolate + phosphate</text>
        <dbReference type="Rhea" id="RHEA:14369"/>
        <dbReference type="ChEBI" id="CHEBI:15377"/>
        <dbReference type="ChEBI" id="CHEBI:29805"/>
        <dbReference type="ChEBI" id="CHEBI:43474"/>
        <dbReference type="ChEBI" id="CHEBI:58033"/>
        <dbReference type="EC" id="3.1.3.18"/>
    </reaction>
</comment>
<evidence type="ECO:0000313" key="13">
    <source>
        <dbReference type="Proteomes" id="UP000501534"/>
    </source>
</evidence>
<dbReference type="InterPro" id="IPR023214">
    <property type="entry name" value="HAD_sf"/>
</dbReference>
<dbReference type="NCBIfam" id="TIGR01509">
    <property type="entry name" value="HAD-SF-IA-v3"/>
    <property type="match status" value="1"/>
</dbReference>
<keyword evidence="13" id="KW-1185">Reference proteome</keyword>
<dbReference type="GO" id="GO:0046872">
    <property type="term" value="F:metal ion binding"/>
    <property type="evidence" value="ECO:0007669"/>
    <property type="project" value="UniProtKB-KW"/>
</dbReference>
<keyword evidence="9 11" id="KW-0119">Carbohydrate metabolism</keyword>
<sequence>MFEAVLFDLDGTLADTAPDMALTVNRMLVSRGQPKVGVEKVRPYVSSGARGMIKAAFGIGTDHPDFPGMRQEFLDLYAENLCVDSVLFPGTNELLHRLEKAGIPWGVVTNKYERLARPVLEGLGVASRARVIVGGDTTPRPKPSPDPLLHAALAMQVAPMRTLYVGDDERDVQAARAAGMKVVVAGYGYLGDGAPPAMWGADAILDSPLAIAAWIGLPAVLHSASQRP</sequence>
<dbReference type="InterPro" id="IPR036412">
    <property type="entry name" value="HAD-like_sf"/>
</dbReference>
<comment type="cofactor">
    <cofactor evidence="2 11">
        <name>Mg(2+)</name>
        <dbReference type="ChEBI" id="CHEBI:18420"/>
    </cofactor>
</comment>
<dbReference type="Gene3D" id="3.40.50.1000">
    <property type="entry name" value="HAD superfamily/HAD-like"/>
    <property type="match status" value="1"/>
</dbReference>
<evidence type="ECO:0000256" key="8">
    <source>
        <dbReference type="ARBA" id="ARBA00022842"/>
    </source>
</evidence>
<evidence type="ECO:0000256" key="9">
    <source>
        <dbReference type="ARBA" id="ARBA00023277"/>
    </source>
</evidence>
<dbReference type="HAMAP" id="MF_00495">
    <property type="entry name" value="GPH_hydrolase_bact"/>
    <property type="match status" value="1"/>
</dbReference>
<keyword evidence="6 11" id="KW-0479">Metal-binding</keyword>
<evidence type="ECO:0000256" key="4">
    <source>
        <dbReference type="ARBA" id="ARBA00006171"/>
    </source>
</evidence>
<dbReference type="GO" id="GO:0005829">
    <property type="term" value="C:cytosol"/>
    <property type="evidence" value="ECO:0007669"/>
    <property type="project" value="TreeGrafter"/>
</dbReference>
<dbReference type="GO" id="GO:0008967">
    <property type="term" value="F:phosphoglycolate phosphatase activity"/>
    <property type="evidence" value="ECO:0007669"/>
    <property type="project" value="UniProtKB-UniRule"/>
</dbReference>
<comment type="pathway">
    <text evidence="3 11">Organic acid metabolism; glycolate biosynthesis; glycolate from 2-phosphoglycolate: step 1/1.</text>
</comment>
<dbReference type="GO" id="GO:0046295">
    <property type="term" value="P:glycolate biosynthetic process"/>
    <property type="evidence" value="ECO:0007669"/>
    <property type="project" value="UniProtKB-UniRule"/>
</dbReference>
<feature type="active site" description="Nucleophile" evidence="11">
    <location>
        <position position="8"/>
    </location>
</feature>
<dbReference type="PANTHER" id="PTHR43434:SF23">
    <property type="entry name" value="PHOSPHOGLYCOLATE PHOSPHATASE"/>
    <property type="match status" value="1"/>
</dbReference>
<evidence type="ECO:0000256" key="11">
    <source>
        <dbReference type="HAMAP-Rule" id="MF_00495"/>
    </source>
</evidence>
<evidence type="ECO:0000313" key="12">
    <source>
        <dbReference type="EMBL" id="QJR11569.1"/>
    </source>
</evidence>
<dbReference type="GO" id="GO:0006281">
    <property type="term" value="P:DNA repair"/>
    <property type="evidence" value="ECO:0007669"/>
    <property type="project" value="TreeGrafter"/>
</dbReference>